<organism evidence="1 2">
    <name type="scientific">Microvirga mediterraneensis</name>
    <dbReference type="NCBI Taxonomy" id="2754695"/>
    <lineage>
        <taxon>Bacteria</taxon>
        <taxon>Pseudomonadati</taxon>
        <taxon>Pseudomonadota</taxon>
        <taxon>Alphaproteobacteria</taxon>
        <taxon>Hyphomicrobiales</taxon>
        <taxon>Methylobacteriaceae</taxon>
        <taxon>Microvirga</taxon>
    </lineage>
</organism>
<dbReference type="AlphaFoldDB" id="A0A838BK97"/>
<sequence length="244" mass="25576">MGVFATMLVLAACNQTGARSVGLGIAADLDPTGFSREAVDLAESVPTVQEPGAREIDYSKFASRLADVAAGNTARPNYLSELDRHNSMMMAMQTAGITQSVAHAAIGGALSNGVSLVGAIPSLANQAVSAGMLADRMAQVRAQSSAAAARLEAERAAEQIVSDVDRPAEAQAVLSILDGTRASSASWYNPQTGSSGKVSLSPVNRTMPKVMDCRIIKRELRSGRTTRKGEMLACRSNGEWYDVS</sequence>
<dbReference type="EMBL" id="JACDXJ010000001">
    <property type="protein sequence ID" value="MBA1155529.1"/>
    <property type="molecule type" value="Genomic_DNA"/>
</dbReference>
<evidence type="ECO:0008006" key="3">
    <source>
        <dbReference type="Google" id="ProtNLM"/>
    </source>
</evidence>
<reference evidence="1 2" key="1">
    <citation type="submission" date="2020-07" db="EMBL/GenBank/DDBJ databases">
        <title>Draft genome and description of Microvirga mediterraneensis Marseille-Q2068 sp. nov.</title>
        <authorList>
            <person name="Boxberger M."/>
        </authorList>
    </citation>
    <scope>NUCLEOTIDE SEQUENCE [LARGE SCALE GENOMIC DNA]</scope>
    <source>
        <strain evidence="1 2">Marseille-Q2068</strain>
    </source>
</reference>
<accession>A0A838BK97</accession>
<protein>
    <recommendedName>
        <fullName evidence="3">Surface antigen</fullName>
    </recommendedName>
</protein>
<gene>
    <name evidence="1" type="ORF">H0S73_05190</name>
</gene>
<evidence type="ECO:0000313" key="1">
    <source>
        <dbReference type="EMBL" id="MBA1155529.1"/>
    </source>
</evidence>
<dbReference type="RefSeq" id="WP_181051162.1">
    <property type="nucleotide sequence ID" value="NZ_JACDXJ010000001.1"/>
</dbReference>
<keyword evidence="2" id="KW-1185">Reference proteome</keyword>
<proteinExistence type="predicted"/>
<dbReference type="Proteomes" id="UP000572984">
    <property type="component" value="Unassembled WGS sequence"/>
</dbReference>
<name>A0A838BK97_9HYPH</name>
<comment type="caution">
    <text evidence="1">The sequence shown here is derived from an EMBL/GenBank/DDBJ whole genome shotgun (WGS) entry which is preliminary data.</text>
</comment>
<evidence type="ECO:0000313" key="2">
    <source>
        <dbReference type="Proteomes" id="UP000572984"/>
    </source>
</evidence>